<comment type="caution">
    <text evidence="2">The sequence shown here is derived from an EMBL/GenBank/DDBJ whole genome shotgun (WGS) entry which is preliminary data.</text>
</comment>
<feature type="compositionally biased region" description="Basic and acidic residues" evidence="1">
    <location>
        <begin position="14"/>
        <end position="29"/>
    </location>
</feature>
<reference evidence="2 3" key="1">
    <citation type="submission" date="2023-03" db="EMBL/GenBank/DDBJ databases">
        <title>Host association and intracellularity evolved multiple times independently in the Rickettsiales.</title>
        <authorList>
            <person name="Castelli M."/>
            <person name="Nardi T."/>
            <person name="Gammuto L."/>
            <person name="Bellinzona G."/>
            <person name="Sabaneyeva E."/>
            <person name="Potekhin A."/>
            <person name="Serra V."/>
            <person name="Petroni G."/>
            <person name="Sassera D."/>
        </authorList>
    </citation>
    <scope>NUCLEOTIDE SEQUENCE [LARGE SCALE GENOMIC DNA]</scope>
    <source>
        <strain evidence="2 3">Sr 2-6</strain>
    </source>
</reference>
<sequence>MEEQEPAVATPPVTDRHNNTAFADKTKEVHKNSLSESLELLEKAIKNLHHEVGFASNAFVGHANETGSSLASTNKSMQETLKTITSLLTSFSDAATKIQDQIMTLALLPKKVQQALEELVPNIGQEVEKIHSQRLETITTNIEELGQSLKDSVLQNQKTIEETAKESIRQMQEAGLSALESQRQQISEFAQSVKEEVEAVTSNHGSKFLRNLAITLILATIAGGITSWCVGKYFPAFVQINKAGDIKVQHSAVKIWEADNPKINDSNQKTKIAK</sequence>
<feature type="region of interest" description="Disordered" evidence="1">
    <location>
        <begin position="1"/>
        <end position="29"/>
    </location>
</feature>
<organism evidence="2 3">
    <name type="scientific">Candidatus Megaera venefica</name>
    <dbReference type="NCBI Taxonomy" id="2055910"/>
    <lineage>
        <taxon>Bacteria</taxon>
        <taxon>Pseudomonadati</taxon>
        <taxon>Pseudomonadota</taxon>
        <taxon>Alphaproteobacteria</taxon>
        <taxon>Rickettsiales</taxon>
        <taxon>Rickettsiaceae</taxon>
        <taxon>Candidatus Megaera</taxon>
    </lineage>
</organism>
<keyword evidence="3" id="KW-1185">Reference proteome</keyword>
<evidence type="ECO:0000313" key="3">
    <source>
        <dbReference type="Proteomes" id="UP001291687"/>
    </source>
</evidence>
<proteinExistence type="predicted"/>
<evidence type="ECO:0000256" key="1">
    <source>
        <dbReference type="SAM" id="MobiDB-lite"/>
    </source>
</evidence>
<dbReference type="Proteomes" id="UP001291687">
    <property type="component" value="Unassembled WGS sequence"/>
</dbReference>
<protein>
    <submittedName>
        <fullName evidence="2">Uncharacterized protein</fullName>
    </submittedName>
</protein>
<name>A0ABU5NBI4_9RICK</name>
<dbReference type="RefSeq" id="WP_322776448.1">
    <property type="nucleotide sequence ID" value="NZ_JARJFB010000026.1"/>
</dbReference>
<gene>
    <name evidence="2" type="ORF">Megvenef_00511</name>
</gene>
<evidence type="ECO:0000313" key="2">
    <source>
        <dbReference type="EMBL" id="MEA0970545.1"/>
    </source>
</evidence>
<accession>A0ABU5NBI4</accession>
<dbReference type="EMBL" id="JARJFB010000026">
    <property type="protein sequence ID" value="MEA0970545.1"/>
    <property type="molecule type" value="Genomic_DNA"/>
</dbReference>